<dbReference type="GO" id="GO:0004568">
    <property type="term" value="F:chitinase activity"/>
    <property type="evidence" value="ECO:0007669"/>
    <property type="project" value="InterPro"/>
</dbReference>
<dbReference type="STRING" id="1465490.SAMN05444277_10821"/>
<dbReference type="AlphaFoldDB" id="A0A1I5X9C9"/>
<sequence length="266" mass="28860">MILPDANNIVDTVPKGYIFFGTEVMAVPGITLPQPPLDKWYKDSDGFFYWGGALMIVKDVATEIHPPTPVSGVSALQIKFATGALTSYAEKFSTFLNDACTRFQINTPARALCFLAQVGHESGGLFYTEELASGKAYEGRADLGNTQPGDGIRYKGRGLIQITGRANYTSLSNDLGIDCVNNPSLLGGRNANVCTPEQLKNAALSAGWFWNSRKLNDLADKMDITKPIEDDLNLTQFKAITKKINGGYNGLSDRVARYKAGASLFV</sequence>
<reference evidence="2 3" key="1">
    <citation type="submission" date="2016-10" db="EMBL/GenBank/DDBJ databases">
        <authorList>
            <person name="de Groot N.N."/>
        </authorList>
    </citation>
    <scope>NUCLEOTIDE SEQUENCE [LARGE SCALE GENOMIC DNA]</scope>
    <source>
        <strain evidence="2 3">DSM 28286</strain>
    </source>
</reference>
<dbReference type="GO" id="GO:0016998">
    <property type="term" value="P:cell wall macromolecule catabolic process"/>
    <property type="evidence" value="ECO:0007669"/>
    <property type="project" value="InterPro"/>
</dbReference>
<dbReference type="InterPro" id="IPR023346">
    <property type="entry name" value="Lysozyme-like_dom_sf"/>
</dbReference>
<proteinExistence type="predicted"/>
<dbReference type="InterPro" id="IPR000726">
    <property type="entry name" value="Glyco_hydro_19_cat"/>
</dbReference>
<keyword evidence="3" id="KW-1185">Reference proteome</keyword>
<dbReference type="Proteomes" id="UP000199031">
    <property type="component" value="Unassembled WGS sequence"/>
</dbReference>
<dbReference type="InterPro" id="IPR052354">
    <property type="entry name" value="Cell_Wall_Dynamics_Protein"/>
</dbReference>
<protein>
    <submittedName>
        <fullName evidence="2">Putative chitinase</fullName>
    </submittedName>
</protein>
<feature type="domain" description="Glycoside hydrolase family 19 catalytic" evidence="1">
    <location>
        <begin position="116"/>
        <end position="214"/>
    </location>
</feature>
<gene>
    <name evidence="2" type="ORF">SAMN05444277_10821</name>
</gene>
<accession>A0A1I5X9C9</accession>
<evidence type="ECO:0000313" key="2">
    <source>
        <dbReference type="EMBL" id="SFQ28446.1"/>
    </source>
</evidence>
<organism evidence="2 3">
    <name type="scientific">Parafilimonas terrae</name>
    <dbReference type="NCBI Taxonomy" id="1465490"/>
    <lineage>
        <taxon>Bacteria</taxon>
        <taxon>Pseudomonadati</taxon>
        <taxon>Bacteroidota</taxon>
        <taxon>Chitinophagia</taxon>
        <taxon>Chitinophagales</taxon>
        <taxon>Chitinophagaceae</taxon>
        <taxon>Parafilimonas</taxon>
    </lineage>
</organism>
<dbReference type="PANTHER" id="PTHR34408:SF1">
    <property type="entry name" value="GLYCOSYL HYDROLASE FAMILY 19 DOMAIN-CONTAINING PROTEIN HI_1415"/>
    <property type="match status" value="1"/>
</dbReference>
<dbReference type="PANTHER" id="PTHR34408">
    <property type="entry name" value="FAMILY PROTEIN, PUTATIVE-RELATED"/>
    <property type="match status" value="1"/>
</dbReference>
<evidence type="ECO:0000259" key="1">
    <source>
        <dbReference type="Pfam" id="PF00182"/>
    </source>
</evidence>
<dbReference type="SUPFAM" id="SSF53955">
    <property type="entry name" value="Lysozyme-like"/>
    <property type="match status" value="1"/>
</dbReference>
<dbReference type="EMBL" id="FOXQ01000008">
    <property type="protein sequence ID" value="SFQ28446.1"/>
    <property type="molecule type" value="Genomic_DNA"/>
</dbReference>
<dbReference type="Gene3D" id="1.10.530.10">
    <property type="match status" value="1"/>
</dbReference>
<dbReference type="Pfam" id="PF00182">
    <property type="entry name" value="Glyco_hydro_19"/>
    <property type="match status" value="1"/>
</dbReference>
<evidence type="ECO:0000313" key="3">
    <source>
        <dbReference type="Proteomes" id="UP000199031"/>
    </source>
</evidence>
<dbReference type="GO" id="GO:0006032">
    <property type="term" value="P:chitin catabolic process"/>
    <property type="evidence" value="ECO:0007669"/>
    <property type="project" value="InterPro"/>
</dbReference>
<name>A0A1I5X9C9_9BACT</name>